<dbReference type="InterPro" id="IPR050951">
    <property type="entry name" value="Retrovirus_Pol_polyprotein"/>
</dbReference>
<evidence type="ECO:0000256" key="1">
    <source>
        <dbReference type="SAM" id="MobiDB-lite"/>
    </source>
</evidence>
<name>A0ABD2BSJ2_VESSQ</name>
<feature type="domain" description="Integrase catalytic" evidence="2">
    <location>
        <begin position="169"/>
        <end position="311"/>
    </location>
</feature>
<dbReference type="InterPro" id="IPR012337">
    <property type="entry name" value="RNaseH-like_sf"/>
</dbReference>
<keyword evidence="4" id="KW-1185">Reference proteome</keyword>
<reference evidence="3 4" key="1">
    <citation type="journal article" date="2024" name="Ann. Entomol. Soc. Am.">
        <title>Genomic analyses of the southern and eastern yellowjacket wasps (Hymenoptera: Vespidae) reveal evolutionary signatures of social life.</title>
        <authorList>
            <person name="Catto M.A."/>
            <person name="Caine P.B."/>
            <person name="Orr S.E."/>
            <person name="Hunt B.G."/>
            <person name="Goodisman M.A.D."/>
        </authorList>
    </citation>
    <scope>NUCLEOTIDE SEQUENCE [LARGE SCALE GENOMIC DNA]</scope>
    <source>
        <strain evidence="3">233</strain>
        <tissue evidence="3">Head and thorax</tissue>
    </source>
</reference>
<dbReference type="PANTHER" id="PTHR37984">
    <property type="entry name" value="PROTEIN CBG26694"/>
    <property type="match status" value="1"/>
</dbReference>
<comment type="caution">
    <text evidence="3">The sequence shown here is derived from an EMBL/GenBank/DDBJ whole genome shotgun (WGS) entry which is preliminary data.</text>
</comment>
<organism evidence="3 4">
    <name type="scientific">Vespula squamosa</name>
    <name type="common">Southern yellow jacket</name>
    <name type="synonym">Wasp</name>
    <dbReference type="NCBI Taxonomy" id="30214"/>
    <lineage>
        <taxon>Eukaryota</taxon>
        <taxon>Metazoa</taxon>
        <taxon>Ecdysozoa</taxon>
        <taxon>Arthropoda</taxon>
        <taxon>Hexapoda</taxon>
        <taxon>Insecta</taxon>
        <taxon>Pterygota</taxon>
        <taxon>Neoptera</taxon>
        <taxon>Endopterygota</taxon>
        <taxon>Hymenoptera</taxon>
        <taxon>Apocrita</taxon>
        <taxon>Aculeata</taxon>
        <taxon>Vespoidea</taxon>
        <taxon>Vespidae</taxon>
        <taxon>Vespinae</taxon>
        <taxon>Vespula</taxon>
    </lineage>
</organism>
<dbReference type="PROSITE" id="PS50994">
    <property type="entry name" value="INTEGRASE"/>
    <property type="match status" value="1"/>
</dbReference>
<sequence>MTSHFEESISHATQDACNNADDDSSADVEENTFRHIVYFTTVSGTSLDIGVKELADNGKLPAISEATLGRVKVTKKNERYYIALPVKERLSVCTQLEILDEALHSLFDAALELQLETIAISRSPVGDVPWANTEVLLVEVKNRRTKLYRELPKLSNEEACETKDASVHDNHRHIGRSVRQNFDEYLSPLLITAVGNSYILTIQDLLTKYSLAIPLSHAFSSKIADTFIKQFICRFGSPKGILIEQGTNFLSKLMKAVAKKFKIHQYQASAYHLQFNGSIERSHHLLTEFLKHFISDNYDWDNWLEIAIVQH</sequence>
<dbReference type="SUPFAM" id="SSF53098">
    <property type="entry name" value="Ribonuclease H-like"/>
    <property type="match status" value="1"/>
</dbReference>
<evidence type="ECO:0000313" key="4">
    <source>
        <dbReference type="Proteomes" id="UP001607302"/>
    </source>
</evidence>
<dbReference type="InterPro" id="IPR001584">
    <property type="entry name" value="Integrase_cat-core"/>
</dbReference>
<dbReference type="Gene3D" id="3.30.420.10">
    <property type="entry name" value="Ribonuclease H-like superfamily/Ribonuclease H"/>
    <property type="match status" value="1"/>
</dbReference>
<protein>
    <recommendedName>
        <fullName evidence="2">Integrase catalytic domain-containing protein</fullName>
    </recommendedName>
</protein>
<dbReference type="EMBL" id="JAUDFV010000057">
    <property type="protein sequence ID" value="KAL2735743.1"/>
    <property type="molecule type" value="Genomic_DNA"/>
</dbReference>
<dbReference type="AlphaFoldDB" id="A0ABD2BSJ2"/>
<gene>
    <name evidence="3" type="ORF">V1478_002757</name>
</gene>
<accession>A0ABD2BSJ2</accession>
<evidence type="ECO:0000259" key="2">
    <source>
        <dbReference type="PROSITE" id="PS50994"/>
    </source>
</evidence>
<proteinExistence type="predicted"/>
<dbReference type="InterPro" id="IPR036397">
    <property type="entry name" value="RNaseH_sf"/>
</dbReference>
<evidence type="ECO:0000313" key="3">
    <source>
        <dbReference type="EMBL" id="KAL2735743.1"/>
    </source>
</evidence>
<dbReference type="Proteomes" id="UP001607302">
    <property type="component" value="Unassembled WGS sequence"/>
</dbReference>
<feature type="region of interest" description="Disordered" evidence="1">
    <location>
        <begin position="1"/>
        <end position="24"/>
    </location>
</feature>
<dbReference type="PANTHER" id="PTHR37984:SF15">
    <property type="entry name" value="INTEGRASE CATALYTIC DOMAIN-CONTAINING PROTEIN"/>
    <property type="match status" value="1"/>
</dbReference>